<keyword evidence="2" id="KW-1185">Reference proteome</keyword>
<evidence type="ECO:0000313" key="2">
    <source>
        <dbReference type="Proteomes" id="UP000189462"/>
    </source>
</evidence>
<sequence>MIEVWKKASSANPKDFKYSAREPDLTGMLTYYLHQLGADGRILGFWNAETQMPRKRGIGRLSRTRKDLSYQSNLSGGRLDLTFEFKKITTSNLGAYRGDGGMKRFVDGDYAIGKPLAFMVGISRPGDMAPIKHLRRSLMNKATQRVLRMVRDGSGRYLVEPSEAVPGFCQFDTEHNRPRGKAPAHGTITLGHIFLECPSS</sequence>
<organism evidence="1 2">
    <name type="scientific">Thioalkalivibrio denitrificans</name>
    <dbReference type="NCBI Taxonomy" id="108003"/>
    <lineage>
        <taxon>Bacteria</taxon>
        <taxon>Pseudomonadati</taxon>
        <taxon>Pseudomonadota</taxon>
        <taxon>Gammaproteobacteria</taxon>
        <taxon>Chromatiales</taxon>
        <taxon>Ectothiorhodospiraceae</taxon>
        <taxon>Thioalkalivibrio</taxon>
    </lineage>
</organism>
<dbReference type="Proteomes" id="UP000189462">
    <property type="component" value="Unassembled WGS sequence"/>
</dbReference>
<proteinExistence type="predicted"/>
<gene>
    <name evidence="1" type="ORF">B1C78_00230</name>
</gene>
<dbReference type="STRING" id="108003.B1C78_00230"/>
<accession>A0A1V3NVB5</accession>
<comment type="caution">
    <text evidence="1">The sequence shown here is derived from an EMBL/GenBank/DDBJ whole genome shotgun (WGS) entry which is preliminary data.</text>
</comment>
<reference evidence="1 2" key="1">
    <citation type="submission" date="2017-02" db="EMBL/GenBank/DDBJ databases">
        <title>Genomic diversity within the haloalkaliphilic genus Thioalkalivibrio.</title>
        <authorList>
            <person name="Ahn A.-C."/>
            <person name="Meier-Kolthoff J."/>
            <person name="Overmars L."/>
            <person name="Richter M."/>
            <person name="Woyke T."/>
            <person name="Sorokin D.Y."/>
            <person name="Muyzer G."/>
        </authorList>
    </citation>
    <scope>NUCLEOTIDE SEQUENCE [LARGE SCALE GENOMIC DNA]</scope>
    <source>
        <strain evidence="1 2">ALJD</strain>
    </source>
</reference>
<dbReference type="EMBL" id="MVBK01000001">
    <property type="protein sequence ID" value="OOG28808.1"/>
    <property type="molecule type" value="Genomic_DNA"/>
</dbReference>
<protein>
    <submittedName>
        <fullName evidence="1">Uncharacterized protein</fullName>
    </submittedName>
</protein>
<dbReference type="AlphaFoldDB" id="A0A1V3NVB5"/>
<evidence type="ECO:0000313" key="1">
    <source>
        <dbReference type="EMBL" id="OOG28808.1"/>
    </source>
</evidence>
<name>A0A1V3NVB5_9GAMM</name>